<feature type="compositionally biased region" description="Polar residues" evidence="1">
    <location>
        <begin position="151"/>
        <end position="173"/>
    </location>
</feature>
<gene>
    <name evidence="2" type="ORF">EL26_21195</name>
</gene>
<organism evidence="2 3">
    <name type="scientific">Tumebacillus flagellatus</name>
    <dbReference type="NCBI Taxonomy" id="1157490"/>
    <lineage>
        <taxon>Bacteria</taxon>
        <taxon>Bacillati</taxon>
        <taxon>Bacillota</taxon>
        <taxon>Bacilli</taxon>
        <taxon>Bacillales</taxon>
        <taxon>Alicyclobacillaceae</taxon>
        <taxon>Tumebacillus</taxon>
    </lineage>
</organism>
<keyword evidence="3" id="KW-1185">Reference proteome</keyword>
<comment type="caution">
    <text evidence="2">The sequence shown here is derived from an EMBL/GenBank/DDBJ whole genome shotgun (WGS) entry which is preliminary data.</text>
</comment>
<feature type="region of interest" description="Disordered" evidence="1">
    <location>
        <begin position="1"/>
        <end position="49"/>
    </location>
</feature>
<protein>
    <submittedName>
        <fullName evidence="2">Uncharacterized protein</fullName>
    </submittedName>
</protein>
<dbReference type="EMBL" id="JMIR01000039">
    <property type="protein sequence ID" value="KEO81356.1"/>
    <property type="molecule type" value="Genomic_DNA"/>
</dbReference>
<reference evidence="2 3" key="1">
    <citation type="journal article" date="2013" name="Int. J. Syst. Evol. Microbiol.">
        <title>Tumebacillus flagellatus sp. nov., an alpha-amylase/pullulanase-producing bacterium isolated from cassava wastewater.</title>
        <authorList>
            <person name="Wang Q."/>
            <person name="Xie N."/>
            <person name="Qin Y."/>
            <person name="Shen N."/>
            <person name="Zhu J."/>
            <person name="Mi H."/>
            <person name="Huang R."/>
        </authorList>
    </citation>
    <scope>NUCLEOTIDE SEQUENCE [LARGE SCALE GENOMIC DNA]</scope>
    <source>
        <strain evidence="2 3">GST4</strain>
    </source>
</reference>
<evidence type="ECO:0000313" key="3">
    <source>
        <dbReference type="Proteomes" id="UP000027931"/>
    </source>
</evidence>
<sequence>MRPTTTRATAYGSEVGTIGEREQEREQQTPAPIRMRQQDGTLNNDNVEIGSIGDFKQGLMSQYGLAPKQQGFASSQVQQQARRDAQQAFSSEVGTIGQAGQQQQSQQSGSQASAGQQGQQAQGGAFASSQVQQQMRSDAQQAFSAEVGSLDGSQASAGQNSQNPTRTAHQSQNQIGAVHPTGSADMQKFTVEAGDIGSVEQLSLIDGQGNTLLPNIIPGTNGMGYFPPQAADAEVGMIGESQGQSQKKNRNKTR</sequence>
<feature type="compositionally biased region" description="Low complexity" evidence="1">
    <location>
        <begin position="98"/>
        <end position="134"/>
    </location>
</feature>
<dbReference type="AlphaFoldDB" id="A0A074LGJ1"/>
<name>A0A074LGJ1_9BACL</name>
<proteinExistence type="predicted"/>
<dbReference type="Proteomes" id="UP000027931">
    <property type="component" value="Unassembled WGS sequence"/>
</dbReference>
<feature type="region of interest" description="Disordered" evidence="1">
    <location>
        <begin position="69"/>
        <end position="173"/>
    </location>
</feature>
<evidence type="ECO:0000256" key="1">
    <source>
        <dbReference type="SAM" id="MobiDB-lite"/>
    </source>
</evidence>
<evidence type="ECO:0000313" key="2">
    <source>
        <dbReference type="EMBL" id="KEO81356.1"/>
    </source>
</evidence>
<accession>A0A074LGJ1</accession>
<feature type="compositionally biased region" description="Low complexity" evidence="1">
    <location>
        <begin position="69"/>
        <end position="91"/>
    </location>
</feature>